<dbReference type="Pfam" id="PF01026">
    <property type="entry name" value="TatD_DNase"/>
    <property type="match status" value="1"/>
</dbReference>
<dbReference type="InParanoid" id="Q5KHF7"/>
<evidence type="ECO:0000313" key="2">
    <source>
        <dbReference type="Proteomes" id="UP000002149"/>
    </source>
</evidence>
<dbReference type="VEuPathDB" id="FungiDB:CNE00230"/>
<dbReference type="GeneID" id="3257813"/>
<dbReference type="FunCoup" id="Q5KHF7">
    <property type="interactions" value="14"/>
</dbReference>
<organism evidence="1 2">
    <name type="scientific">Cryptococcus deneoformans (strain JEC21 / ATCC MYA-565)</name>
    <name type="common">Cryptococcus neoformans var. neoformans serotype D</name>
    <dbReference type="NCBI Taxonomy" id="214684"/>
    <lineage>
        <taxon>Eukaryota</taxon>
        <taxon>Fungi</taxon>
        <taxon>Dikarya</taxon>
        <taxon>Basidiomycota</taxon>
        <taxon>Agaricomycotina</taxon>
        <taxon>Tremellomycetes</taxon>
        <taxon>Tremellales</taxon>
        <taxon>Cryptococcaceae</taxon>
        <taxon>Cryptococcus</taxon>
        <taxon>Cryptococcus neoformans species complex</taxon>
    </lineage>
</organism>
<dbReference type="EMBL" id="AE017345">
    <property type="protein sequence ID" value="AAW43778.1"/>
    <property type="molecule type" value="Genomic_DNA"/>
</dbReference>
<dbReference type="AlphaFoldDB" id="Q5KHF7"/>
<dbReference type="OMA" id="VTDAHCH"/>
<dbReference type="Gene3D" id="3.20.20.140">
    <property type="entry name" value="Metal-dependent hydrolases"/>
    <property type="match status" value="1"/>
</dbReference>
<keyword evidence="2" id="KW-1185">Reference proteome</keyword>
<evidence type="ECO:0000313" key="1">
    <source>
        <dbReference type="EMBL" id="AAW43778.1"/>
    </source>
</evidence>
<dbReference type="SUPFAM" id="SSF51556">
    <property type="entry name" value="Metallo-dependent hydrolases"/>
    <property type="match status" value="1"/>
</dbReference>
<gene>
    <name evidence="1" type="ordered locus">CNE00230</name>
</gene>
<dbReference type="Proteomes" id="UP000002149">
    <property type="component" value="Chromosome 5"/>
</dbReference>
<dbReference type="InterPro" id="IPR053044">
    <property type="entry name" value="Metallo-hydrolase/TatD-type"/>
</dbReference>
<dbReference type="HOGENOM" id="CLU_031506_3_2_1"/>
<evidence type="ECO:0008006" key="3">
    <source>
        <dbReference type="Google" id="ProtNLM"/>
    </source>
</evidence>
<sequence length="459" mass="51304">MCHDKPPTQKQARDAQAADAPLAWETIPLPPAHVLSHRTPPPPPPLWLMSTTVTDAHCHPTDLAHPPAVYDILALGGLAAMATAADDQAKVEALGRERQWFRGDPGRNEGRGRGKGKGGAGVGVVACFGYHPWFTHRYTLSPPSAIPSRRDHYTSLFLQSAPAKSTSSDRPDENTLETLLETLLPFLPDPTPLQPLLHTLRQNLVKFLDEGRLTMLGEVGLDASARLRWPVEARGIWEEMYGKGRKELEPAPGEGEEWKRLTPFKVPIAHQRAVLEAQMEIAIELGVNISFHSVACAGPTMDVLNSMKTKHGPHFIRRVNVDLHSAGGWSPQFWTQAQKSLPNLYASPSIPITSRSPSAPSLIRAIARDRMLVESDTHDARLSTRYVWAATEWVGRLKGWKVEGLDRNRDCPRVEEDWELESEEEAYDHRGKPIDPAPEETWTVRTLERNWARFMRLLD</sequence>
<dbReference type="PaxDb" id="214684-Q5KHF7"/>
<dbReference type="PANTHER" id="PTHR47345:SF1">
    <property type="entry name" value="CUT9-INTERACTING PROTEIN SCN1"/>
    <property type="match status" value="1"/>
</dbReference>
<reference evidence="1 2" key="1">
    <citation type="journal article" date="2005" name="Science">
        <title>The genome of the basidiomycetous yeast and human pathogen Cryptococcus neoformans.</title>
        <authorList>
            <person name="Loftus B.J."/>
            <person name="Fung E."/>
            <person name="Roncaglia P."/>
            <person name="Rowley D."/>
            <person name="Amedeo P."/>
            <person name="Bruno D."/>
            <person name="Vamathevan J."/>
            <person name="Miranda M."/>
            <person name="Anderson I.J."/>
            <person name="Fraser J.A."/>
            <person name="Allen J.E."/>
            <person name="Bosdet I.E."/>
            <person name="Brent M.R."/>
            <person name="Chiu R."/>
            <person name="Doering T.L."/>
            <person name="Donlin M.J."/>
            <person name="D'Souza C.A."/>
            <person name="Fox D.S."/>
            <person name="Grinberg V."/>
            <person name="Fu J."/>
            <person name="Fukushima M."/>
            <person name="Haas B.J."/>
            <person name="Huang J.C."/>
            <person name="Janbon G."/>
            <person name="Jones S.J."/>
            <person name="Koo H.L."/>
            <person name="Krzywinski M.I."/>
            <person name="Kwon-Chung J.K."/>
            <person name="Lengeler K.B."/>
            <person name="Maiti R."/>
            <person name="Marra M.A."/>
            <person name="Marra R.E."/>
            <person name="Mathewson C.A."/>
            <person name="Mitchell T.G."/>
            <person name="Pertea M."/>
            <person name="Riggs F.R."/>
            <person name="Salzberg S.L."/>
            <person name="Schein J.E."/>
            <person name="Shvartsbeyn A."/>
            <person name="Shin H."/>
            <person name="Shumway M."/>
            <person name="Specht C.A."/>
            <person name="Suh B.B."/>
            <person name="Tenney A."/>
            <person name="Utterback T.R."/>
            <person name="Wickes B.L."/>
            <person name="Wortman J.R."/>
            <person name="Wye N.H."/>
            <person name="Kronstad J.W."/>
            <person name="Lodge J.K."/>
            <person name="Heitman J."/>
            <person name="Davis R.W."/>
            <person name="Fraser C.M."/>
            <person name="Hyman R.W."/>
        </authorList>
    </citation>
    <scope>NUCLEOTIDE SEQUENCE [LARGE SCALE GENOMIC DNA]</scope>
    <source>
        <strain evidence="2">JEC21 / ATCC MYA-565</strain>
    </source>
</reference>
<protein>
    <recommendedName>
        <fullName evidence="3">TatD DNase family Scn1</fullName>
    </recommendedName>
</protein>
<dbReference type="InterPro" id="IPR001130">
    <property type="entry name" value="TatD-like"/>
</dbReference>
<dbReference type="PANTHER" id="PTHR47345">
    <property type="entry name" value="CUT9-INTERACTING PROTEIN SCN1"/>
    <property type="match status" value="1"/>
</dbReference>
<dbReference type="RefSeq" id="XP_571085.1">
    <property type="nucleotide sequence ID" value="XM_571085.1"/>
</dbReference>
<dbReference type="GO" id="GO:0016788">
    <property type="term" value="F:hydrolase activity, acting on ester bonds"/>
    <property type="evidence" value="ECO:0007669"/>
    <property type="project" value="InterPro"/>
</dbReference>
<proteinExistence type="predicted"/>
<dbReference type="KEGG" id="cne:CNE00230"/>
<dbReference type="eggNOG" id="KOG3020">
    <property type="taxonomic scope" value="Eukaryota"/>
</dbReference>
<accession>Q5KHF7</accession>
<name>Q5KHF7_CRYD1</name>
<dbReference type="InterPro" id="IPR032466">
    <property type="entry name" value="Metal_Hydrolase"/>
</dbReference>
<dbReference type="OrthoDB" id="413993at2759"/>